<sequence>MKLKSERKGEKRGVEGGRPLLVTSAFTFFFLTTRACTRRGDIKKKREEGKGKGIPRGLVCCQSLIPLAVLHDGFTSAETPPFGAPALPPEQNKRACIVAGLFFFF</sequence>
<reference evidence="1 2" key="1">
    <citation type="journal article" date="2003" name="Nucleic Acids Res.">
        <title>The DNA sequence of chromosome I of an African trypanosome: gene content, chromosome organisation, recombination and polymorphism.</title>
        <authorList>
            <person name="Hall N."/>
            <person name="Berriman M."/>
            <person name="Lennard N.J."/>
            <person name="Harris B.R."/>
            <person name="Hertz-Fowler C."/>
            <person name="Bart-Delabesse E.N."/>
            <person name="Gerrare C.S."/>
            <person name="Atkin R.J."/>
            <person name="Barron A.J."/>
            <person name="Bowman S."/>
            <person name="Bray-Allen S.P."/>
            <person name="Bringaud F."/>
            <person name="Clark L.N."/>
            <person name="Corton C.H."/>
            <person name="Cronin A."/>
            <person name="Davies R."/>
            <person name="Doggett J."/>
            <person name="Fraser A."/>
            <person name="Gruter E."/>
            <person name="Hall S."/>
            <person name="Harper A.D."/>
            <person name="Kay M.P."/>
            <person name="Leech V."/>
            <person name="Mayes R."/>
            <person name="Price C."/>
            <person name="Quail M.A."/>
            <person name="Rabbinowitch E."/>
            <person name="Reitter C."/>
            <person name="Rutherford K."/>
            <person name="Sasse J."/>
            <person name="Sharp S."/>
            <person name="Shownkeen R."/>
            <person name="Macleod A."/>
            <person name="Taylor S."/>
            <person name="Tweedie A."/>
            <person name="Turner C.M.R."/>
            <person name="Tait A."/>
            <person name="Gull K."/>
            <person name="Barrell B."/>
            <person name="Melville S.E."/>
        </authorList>
    </citation>
    <scope>NUCLEOTIDE SEQUENCE [LARGE SCALE GENOMIC DNA]</scope>
    <source>
        <strain evidence="1 2">927/4 GUTat10.1</strain>
    </source>
</reference>
<keyword evidence="2" id="KW-1185">Reference proteome</keyword>
<proteinExistence type="predicted"/>
<reference evidence="2" key="2">
    <citation type="journal article" date="2005" name="Science">
        <title>The genome of the African trypanosome Trypanosoma brucei.</title>
        <authorList>
            <person name="Berriman M."/>
            <person name="Ghedin E."/>
            <person name="Hertz-Fowler C."/>
            <person name="Blandin G."/>
            <person name="Renauld H."/>
            <person name="Bartholomeu D.C."/>
            <person name="Lennard N.J."/>
            <person name="Caler E."/>
            <person name="Hamlin N.E."/>
            <person name="Haas B."/>
            <person name="Bohme U."/>
            <person name="Hannick L."/>
            <person name="Aslett M.A."/>
            <person name="Shallom J."/>
            <person name="Marcello L."/>
            <person name="Hou L."/>
            <person name="Wickstead B."/>
            <person name="Alsmark U.C."/>
            <person name="Arrowsmith C."/>
            <person name="Atkin R.J."/>
            <person name="Barron A.J."/>
            <person name="Bringaud F."/>
            <person name="Brooks K."/>
            <person name="Carrington M."/>
            <person name="Cherevach I."/>
            <person name="Chillingworth T.J."/>
            <person name="Churcher C."/>
            <person name="Clark L.N."/>
            <person name="Corton C.H."/>
            <person name="Cronin A."/>
            <person name="Davies R.M."/>
            <person name="Doggett J."/>
            <person name="Djikeng A."/>
            <person name="Feldblyum T."/>
            <person name="Field M.C."/>
            <person name="Fraser A."/>
            <person name="Goodhead I."/>
            <person name="Hance Z."/>
            <person name="Harper D."/>
            <person name="Harris B.R."/>
            <person name="Hauser H."/>
            <person name="Hostetler J."/>
            <person name="Ivens A."/>
            <person name="Jagels K."/>
            <person name="Johnson D."/>
            <person name="Johnson J."/>
            <person name="Jones K."/>
            <person name="Kerhornou A.X."/>
            <person name="Koo H."/>
            <person name="Larke N."/>
            <person name="Landfear S."/>
            <person name="Larkin C."/>
            <person name="Leech V."/>
            <person name="Line A."/>
            <person name="Lord A."/>
            <person name="Macleod A."/>
            <person name="Mooney P.J."/>
            <person name="Moule S."/>
            <person name="Martin D.M."/>
            <person name="Morgan G.W."/>
            <person name="Mungall K."/>
            <person name="Norbertczak H."/>
            <person name="Ormond D."/>
            <person name="Pai G."/>
            <person name="Peacock C.S."/>
            <person name="Peterson J."/>
            <person name="Quail M.A."/>
            <person name="Rabbinowitsch E."/>
            <person name="Rajandream M.A."/>
            <person name="Reitter C."/>
            <person name="Salzberg S.L."/>
            <person name="Sanders M."/>
            <person name="Schobel S."/>
            <person name="Sharp S."/>
            <person name="Simmonds M."/>
            <person name="Simpson A.J."/>
            <person name="Tallon L."/>
            <person name="Turner C.M."/>
            <person name="Tait A."/>
            <person name="Tivey A.R."/>
            <person name="Van Aken S."/>
            <person name="Walker D."/>
            <person name="Wanless D."/>
            <person name="Wang S."/>
            <person name="White B."/>
            <person name="White O."/>
            <person name="Whitehead S."/>
            <person name="Woodward J."/>
            <person name="Wortman J."/>
            <person name="Adams M.D."/>
            <person name="Embley T.M."/>
            <person name="Gull K."/>
            <person name="Ullu E."/>
            <person name="Barry J.D."/>
            <person name="Fairlamb A.H."/>
            <person name="Opperdoes F."/>
            <person name="Barrell B.G."/>
            <person name="Donelson J.E."/>
            <person name="Hall N."/>
            <person name="Fraser C.M."/>
            <person name="Melville S.E."/>
            <person name="El-Sayed N.M."/>
        </authorList>
    </citation>
    <scope>NUCLEOTIDE SEQUENCE [LARGE SCALE GENOMIC DNA]</scope>
    <source>
        <strain evidence="2">927/4 GUTat10.1</strain>
    </source>
</reference>
<dbReference type="RefSeq" id="XP_001218765.1">
    <property type="nucleotide sequence ID" value="XM_001218764.1"/>
</dbReference>
<protein>
    <submittedName>
        <fullName evidence="1">Uncharacterized protein</fullName>
    </submittedName>
</protein>
<dbReference type="AlphaFoldDB" id="Q4GZF7"/>
<dbReference type="KEGG" id="tbr:TB927.1.620"/>
<dbReference type="EMBL" id="AL929603">
    <property type="protein sequence ID" value="CAJ15959.1"/>
    <property type="molecule type" value="Genomic_DNA"/>
</dbReference>
<accession>Q4GZF7</accession>
<dbReference type="PaxDb" id="5691-CAJ15959"/>
<dbReference type="GeneID" id="4357145"/>
<dbReference type="Proteomes" id="UP000008524">
    <property type="component" value="Chromosome 1"/>
</dbReference>
<name>Q4GZF7_TRYB2</name>
<evidence type="ECO:0000313" key="1">
    <source>
        <dbReference type="EMBL" id="CAJ15959.1"/>
    </source>
</evidence>
<gene>
    <name evidence="1" type="ORF">TB927.1.620</name>
</gene>
<organism evidence="1 2">
    <name type="scientific">Trypanosoma brucei brucei (strain 927/4 GUTat10.1)</name>
    <dbReference type="NCBI Taxonomy" id="185431"/>
    <lineage>
        <taxon>Eukaryota</taxon>
        <taxon>Discoba</taxon>
        <taxon>Euglenozoa</taxon>
        <taxon>Kinetoplastea</taxon>
        <taxon>Metakinetoplastina</taxon>
        <taxon>Trypanosomatida</taxon>
        <taxon>Trypanosomatidae</taxon>
        <taxon>Trypanosoma</taxon>
    </lineage>
</organism>
<dbReference type="InParanoid" id="Q4GZF7"/>
<evidence type="ECO:0000313" key="2">
    <source>
        <dbReference type="Proteomes" id="UP000008524"/>
    </source>
</evidence>